<organism evidence="4 5">
    <name type="scientific">Faunimonas pinastri</name>
    <dbReference type="NCBI Taxonomy" id="1855383"/>
    <lineage>
        <taxon>Bacteria</taxon>
        <taxon>Pseudomonadati</taxon>
        <taxon>Pseudomonadota</taxon>
        <taxon>Alphaproteobacteria</taxon>
        <taxon>Hyphomicrobiales</taxon>
        <taxon>Afifellaceae</taxon>
        <taxon>Faunimonas</taxon>
    </lineage>
</organism>
<feature type="chain" id="PRO_5011720919" description="DUF2937 family protein" evidence="3">
    <location>
        <begin position="22"/>
        <end position="263"/>
    </location>
</feature>
<name>A0A1H9FZC6_9HYPH</name>
<feature type="compositionally biased region" description="Polar residues" evidence="1">
    <location>
        <begin position="212"/>
        <end position="222"/>
    </location>
</feature>
<keyword evidence="2" id="KW-0472">Membrane</keyword>
<dbReference type="RefSeq" id="WP_092496115.1">
    <property type="nucleotide sequence ID" value="NZ_FOFG01000004.1"/>
</dbReference>
<evidence type="ECO:0008006" key="6">
    <source>
        <dbReference type="Google" id="ProtNLM"/>
    </source>
</evidence>
<dbReference type="EMBL" id="FOFG01000004">
    <property type="protein sequence ID" value="SEQ43246.1"/>
    <property type="molecule type" value="Genomic_DNA"/>
</dbReference>
<feature type="transmembrane region" description="Helical" evidence="2">
    <location>
        <begin position="137"/>
        <end position="162"/>
    </location>
</feature>
<dbReference type="Proteomes" id="UP000199647">
    <property type="component" value="Unassembled WGS sequence"/>
</dbReference>
<dbReference type="InterPro" id="IPR022584">
    <property type="entry name" value="DUF2937"/>
</dbReference>
<keyword evidence="3" id="KW-0732">Signal</keyword>
<feature type="compositionally biased region" description="Basic and acidic residues" evidence="1">
    <location>
        <begin position="238"/>
        <end position="249"/>
    </location>
</feature>
<keyword evidence="5" id="KW-1185">Reference proteome</keyword>
<dbReference type="AlphaFoldDB" id="A0A1H9FZC6"/>
<sequence>MKWLRRLFILIVALLGGAATSQLPEVAQQYRQRLGGALDEIRQIVVDLDADAAKNGLTREEALQTLSRSTENFLIDRASTMRITIDRYQNLRRQKDEFETTQPLLRPVIVMQHPDRRVVQGVLRDYVPAVPMSVADAVWAAIGFFVVAFVLWGIFSILALLFPGRRPVPPMEPRDRNPMRPQGPRGTTAPRGTVAVREGAPPRRAWRDAPPQNTGPQPSGQARRQDGTLPEIEIGSRVSEDRGTDREPRSLSPSPRASGPRNA</sequence>
<evidence type="ECO:0000256" key="1">
    <source>
        <dbReference type="SAM" id="MobiDB-lite"/>
    </source>
</evidence>
<dbReference type="OrthoDB" id="193051at2"/>
<reference evidence="4 5" key="1">
    <citation type="submission" date="2016-10" db="EMBL/GenBank/DDBJ databases">
        <authorList>
            <person name="de Groot N.N."/>
        </authorList>
    </citation>
    <scope>NUCLEOTIDE SEQUENCE [LARGE SCALE GENOMIC DNA]</scope>
    <source>
        <strain evidence="4 5">A52C2</strain>
    </source>
</reference>
<dbReference type="Pfam" id="PF11157">
    <property type="entry name" value="DUF2937"/>
    <property type="match status" value="1"/>
</dbReference>
<feature type="signal peptide" evidence="3">
    <location>
        <begin position="1"/>
        <end position="21"/>
    </location>
</feature>
<protein>
    <recommendedName>
        <fullName evidence="6">DUF2937 family protein</fullName>
    </recommendedName>
</protein>
<accession>A0A1H9FZC6</accession>
<keyword evidence="2" id="KW-1133">Transmembrane helix</keyword>
<feature type="region of interest" description="Disordered" evidence="1">
    <location>
        <begin position="166"/>
        <end position="263"/>
    </location>
</feature>
<evidence type="ECO:0000313" key="4">
    <source>
        <dbReference type="EMBL" id="SEQ43246.1"/>
    </source>
</evidence>
<evidence type="ECO:0000256" key="2">
    <source>
        <dbReference type="SAM" id="Phobius"/>
    </source>
</evidence>
<evidence type="ECO:0000313" key="5">
    <source>
        <dbReference type="Proteomes" id="UP000199647"/>
    </source>
</evidence>
<dbReference type="STRING" id="1855383.SAMN05216548_104258"/>
<keyword evidence="2" id="KW-0812">Transmembrane</keyword>
<evidence type="ECO:0000256" key="3">
    <source>
        <dbReference type="SAM" id="SignalP"/>
    </source>
</evidence>
<gene>
    <name evidence="4" type="ORF">SAMN05216548_104258</name>
</gene>
<proteinExistence type="predicted"/>